<keyword evidence="3" id="KW-1185">Reference proteome</keyword>
<evidence type="ECO:0000256" key="1">
    <source>
        <dbReference type="SAM" id="MobiDB-lite"/>
    </source>
</evidence>
<comment type="caution">
    <text evidence="2">The sequence shown here is derived from an EMBL/GenBank/DDBJ whole genome shotgun (WGS) entry which is preliminary data.</text>
</comment>
<protein>
    <submittedName>
        <fullName evidence="2">Uncharacterized protein</fullName>
    </submittedName>
</protein>
<dbReference type="EMBL" id="JXTC01000345">
    <property type="protein sequence ID" value="PON62540.1"/>
    <property type="molecule type" value="Genomic_DNA"/>
</dbReference>
<feature type="compositionally biased region" description="Basic and acidic residues" evidence="1">
    <location>
        <begin position="14"/>
        <end position="27"/>
    </location>
</feature>
<organism evidence="2 3">
    <name type="scientific">Trema orientale</name>
    <name type="common">Charcoal tree</name>
    <name type="synonym">Celtis orientalis</name>
    <dbReference type="NCBI Taxonomy" id="63057"/>
    <lineage>
        <taxon>Eukaryota</taxon>
        <taxon>Viridiplantae</taxon>
        <taxon>Streptophyta</taxon>
        <taxon>Embryophyta</taxon>
        <taxon>Tracheophyta</taxon>
        <taxon>Spermatophyta</taxon>
        <taxon>Magnoliopsida</taxon>
        <taxon>eudicotyledons</taxon>
        <taxon>Gunneridae</taxon>
        <taxon>Pentapetalae</taxon>
        <taxon>rosids</taxon>
        <taxon>fabids</taxon>
        <taxon>Rosales</taxon>
        <taxon>Cannabaceae</taxon>
        <taxon>Trema</taxon>
    </lineage>
</organism>
<dbReference type="Proteomes" id="UP000237000">
    <property type="component" value="Unassembled WGS sequence"/>
</dbReference>
<proteinExistence type="predicted"/>
<name>A0A2P5CNA9_TREOI</name>
<sequence>MGMFLGKSSSSHHGKNERSHGPQKEVRAFNFYEDHSDEEDHDLTGLSSETVGKPPSEAFRPSSPPPIVVVHFIHPEVEP</sequence>
<dbReference type="AlphaFoldDB" id="A0A2P5CNA9"/>
<reference evidence="3" key="1">
    <citation type="submission" date="2016-06" db="EMBL/GenBank/DDBJ databases">
        <title>Parallel loss of symbiosis genes in relatives of nitrogen-fixing non-legume Parasponia.</title>
        <authorList>
            <person name="Van Velzen R."/>
            <person name="Holmer R."/>
            <person name="Bu F."/>
            <person name="Rutten L."/>
            <person name="Van Zeijl A."/>
            <person name="Liu W."/>
            <person name="Santuari L."/>
            <person name="Cao Q."/>
            <person name="Sharma T."/>
            <person name="Shen D."/>
            <person name="Roswanjaya Y."/>
            <person name="Wardhani T."/>
            <person name="Kalhor M.S."/>
            <person name="Jansen J."/>
            <person name="Van den Hoogen J."/>
            <person name="Gungor B."/>
            <person name="Hartog M."/>
            <person name="Hontelez J."/>
            <person name="Verver J."/>
            <person name="Yang W.-C."/>
            <person name="Schijlen E."/>
            <person name="Repin R."/>
            <person name="Schilthuizen M."/>
            <person name="Schranz E."/>
            <person name="Heidstra R."/>
            <person name="Miyata K."/>
            <person name="Fedorova E."/>
            <person name="Kohlen W."/>
            <person name="Bisseling T."/>
            <person name="Smit S."/>
            <person name="Geurts R."/>
        </authorList>
    </citation>
    <scope>NUCLEOTIDE SEQUENCE [LARGE SCALE GENOMIC DNA]</scope>
    <source>
        <strain evidence="3">cv. RG33-2</strain>
    </source>
</reference>
<evidence type="ECO:0000313" key="3">
    <source>
        <dbReference type="Proteomes" id="UP000237000"/>
    </source>
</evidence>
<gene>
    <name evidence="2" type="ORF">TorRG33x02_278660</name>
</gene>
<feature type="region of interest" description="Disordered" evidence="1">
    <location>
        <begin position="1"/>
        <end position="66"/>
    </location>
</feature>
<dbReference type="InParanoid" id="A0A2P5CNA9"/>
<evidence type="ECO:0000313" key="2">
    <source>
        <dbReference type="EMBL" id="PON62540.1"/>
    </source>
</evidence>
<accession>A0A2P5CNA9</accession>